<dbReference type="Proteomes" id="UP000053815">
    <property type="component" value="Unassembled WGS sequence"/>
</dbReference>
<dbReference type="EMBL" id="DF836414">
    <property type="protein sequence ID" value="GAN06504.1"/>
    <property type="molecule type" value="Genomic_DNA"/>
</dbReference>
<dbReference type="PANTHER" id="PTHR43176">
    <property type="entry name" value="3-HYDROXYISOBUTYRYL-COA HYDROLASE-RELATED"/>
    <property type="match status" value="1"/>
</dbReference>
<dbReference type="GO" id="GO:0003860">
    <property type="term" value="F:3-hydroxyisobutyryl-CoA hydrolase activity"/>
    <property type="evidence" value="ECO:0007669"/>
    <property type="project" value="UniProtKB-EC"/>
</dbReference>
<dbReference type="AlphaFoldDB" id="A0A0C9MGR5"/>
<proteinExistence type="predicted"/>
<reference evidence="5" key="1">
    <citation type="submission" date="2014-09" db="EMBL/GenBank/DDBJ databases">
        <title>Draft genome sequence of an oleaginous Mucoromycotina fungus Mucor ambiguus NBRC6742.</title>
        <authorList>
            <person name="Takeda I."/>
            <person name="Yamane N."/>
            <person name="Morita T."/>
            <person name="Tamano K."/>
            <person name="Machida M."/>
            <person name="Baker S."/>
            <person name="Koike H."/>
        </authorList>
    </citation>
    <scope>NUCLEOTIDE SEQUENCE</scope>
    <source>
        <strain evidence="5">NBRC 6742</strain>
    </source>
</reference>
<dbReference type="InterPro" id="IPR045004">
    <property type="entry name" value="ECH_dom"/>
</dbReference>
<keyword evidence="6" id="KW-1185">Reference proteome</keyword>
<evidence type="ECO:0000313" key="5">
    <source>
        <dbReference type="EMBL" id="GAN06504.1"/>
    </source>
</evidence>
<dbReference type="GO" id="GO:0006574">
    <property type="term" value="P:L-valine catabolic process"/>
    <property type="evidence" value="ECO:0007669"/>
    <property type="project" value="TreeGrafter"/>
</dbReference>
<dbReference type="Gene3D" id="3.90.226.10">
    <property type="entry name" value="2-enoyl-CoA Hydratase, Chain A, domain 1"/>
    <property type="match status" value="1"/>
</dbReference>
<dbReference type="InterPro" id="IPR032259">
    <property type="entry name" value="HIBYL-CoA-H"/>
</dbReference>
<gene>
    <name evidence="5" type="ORF">MAM1_0125d05988</name>
</gene>
<dbReference type="EC" id="3.1.2.4" evidence="2"/>
<comment type="catalytic activity">
    <reaction evidence="1">
        <text>3-hydroxy-2-methylpropanoyl-CoA + H2O = 3-hydroxy-2-methylpropanoate + CoA + H(+)</text>
        <dbReference type="Rhea" id="RHEA:20888"/>
        <dbReference type="ChEBI" id="CHEBI:11805"/>
        <dbReference type="ChEBI" id="CHEBI:15377"/>
        <dbReference type="ChEBI" id="CHEBI:15378"/>
        <dbReference type="ChEBI" id="CHEBI:57287"/>
        <dbReference type="ChEBI" id="CHEBI:57340"/>
        <dbReference type="EC" id="3.1.2.4"/>
    </reaction>
</comment>
<accession>A0A0C9MGR5</accession>
<dbReference type="Pfam" id="PF16113">
    <property type="entry name" value="ECH_2"/>
    <property type="match status" value="1"/>
</dbReference>
<dbReference type="CDD" id="cd06558">
    <property type="entry name" value="crotonase-like"/>
    <property type="match status" value="1"/>
</dbReference>
<dbReference type="STRING" id="91626.A0A0C9MGR5"/>
<organism evidence="5">
    <name type="scientific">Mucor ambiguus</name>
    <dbReference type="NCBI Taxonomy" id="91626"/>
    <lineage>
        <taxon>Eukaryota</taxon>
        <taxon>Fungi</taxon>
        <taxon>Fungi incertae sedis</taxon>
        <taxon>Mucoromycota</taxon>
        <taxon>Mucoromycotina</taxon>
        <taxon>Mucoromycetes</taxon>
        <taxon>Mucorales</taxon>
        <taxon>Mucorineae</taxon>
        <taxon>Mucoraceae</taxon>
        <taxon>Mucor</taxon>
    </lineage>
</organism>
<dbReference type="OrthoDB" id="448450at2759"/>
<feature type="domain" description="Enoyl-CoA hydratase/isomerase" evidence="4">
    <location>
        <begin position="44"/>
        <end position="366"/>
    </location>
</feature>
<dbReference type="PANTHER" id="PTHR43176:SF3">
    <property type="entry name" value="3-HYDROXYISOBUTYRYL-COA HYDROLASE, MITOCHONDRIAL"/>
    <property type="match status" value="1"/>
</dbReference>
<protein>
    <recommendedName>
        <fullName evidence="2">3-hydroxyisobutyryl-CoA hydrolase</fullName>
        <ecNumber evidence="2">3.1.2.4</ecNumber>
    </recommendedName>
</protein>
<evidence type="ECO:0000256" key="1">
    <source>
        <dbReference type="ARBA" id="ARBA00001709"/>
    </source>
</evidence>
<dbReference type="InterPro" id="IPR029045">
    <property type="entry name" value="ClpP/crotonase-like_dom_sf"/>
</dbReference>
<evidence type="ECO:0000256" key="2">
    <source>
        <dbReference type="ARBA" id="ARBA00011915"/>
    </source>
</evidence>
<name>A0A0C9MGR5_9FUNG</name>
<dbReference type="SUPFAM" id="SSF52096">
    <property type="entry name" value="ClpP/crotonase"/>
    <property type="match status" value="1"/>
</dbReference>
<evidence type="ECO:0000313" key="6">
    <source>
        <dbReference type="Proteomes" id="UP000053815"/>
    </source>
</evidence>
<evidence type="ECO:0000259" key="4">
    <source>
        <dbReference type="Pfam" id="PF16113"/>
    </source>
</evidence>
<keyword evidence="3 5" id="KW-0378">Hydrolase</keyword>
<sequence length="391" mass="43311">MNRLIISVTNKHKTNAAGYLVSQSRNSGLPFSSLLTEKKNKSTIMTLNNPRFLNAASPEMVEMICSSLKEYERNSANIDMIFIRGAGNSLSAGGDLRVMAAGAQHPDKSDFLHKYLDHISKSLYRLKTLQVPKISLMDGLTVGYGGGLSFCSDYQVATENTVHMMPETRIGHFCDATSSYHLSRLKGNYGVYLALCAERSKAEDLIYSGMATNFIPSSRLDVMVHHLTSLDAPSTAQIKQEMGKFTEMLPSVDRLSTTPDISQSEKHAIVEHCFKYNTVGEILDALNEEGSRFSLAAKEKILLGSPSAAKLTLKLLREASHLSFKDCVLLERKLWTLQIGSHDLAEGCKSKLDKRLPVWYPLTHDESSFKSDVGTRYFDKVDSLPALNLTS</sequence>
<evidence type="ECO:0000256" key="3">
    <source>
        <dbReference type="ARBA" id="ARBA00022801"/>
    </source>
</evidence>